<accession>A0A8H6Y558</accession>
<dbReference type="Pfam" id="PF04749">
    <property type="entry name" value="PLAC8"/>
    <property type="match status" value="1"/>
</dbReference>
<dbReference type="PANTHER" id="PTHR15907">
    <property type="entry name" value="DUF614 FAMILY PROTEIN-RELATED"/>
    <property type="match status" value="1"/>
</dbReference>
<gene>
    <name evidence="2" type="ORF">MVEN_01126200</name>
</gene>
<proteinExistence type="predicted"/>
<dbReference type="NCBIfam" id="TIGR01571">
    <property type="entry name" value="A_thal_Cys_rich"/>
    <property type="match status" value="1"/>
</dbReference>
<keyword evidence="3" id="KW-1185">Reference proteome</keyword>
<dbReference type="AlphaFoldDB" id="A0A8H6Y558"/>
<dbReference type="InterPro" id="IPR006461">
    <property type="entry name" value="PLAC_motif_containing"/>
</dbReference>
<dbReference type="EMBL" id="JACAZI010000008">
    <property type="protein sequence ID" value="KAF7354375.1"/>
    <property type="molecule type" value="Genomic_DNA"/>
</dbReference>
<protein>
    <submittedName>
        <fullName evidence="2">HD domain-containing protein</fullName>
    </submittedName>
</protein>
<organism evidence="2 3">
    <name type="scientific">Mycena venus</name>
    <dbReference type="NCBI Taxonomy" id="2733690"/>
    <lineage>
        <taxon>Eukaryota</taxon>
        <taxon>Fungi</taxon>
        <taxon>Dikarya</taxon>
        <taxon>Basidiomycota</taxon>
        <taxon>Agaricomycotina</taxon>
        <taxon>Agaricomycetes</taxon>
        <taxon>Agaricomycetidae</taxon>
        <taxon>Agaricales</taxon>
        <taxon>Marasmiineae</taxon>
        <taxon>Mycenaceae</taxon>
        <taxon>Mycena</taxon>
    </lineage>
</organism>
<evidence type="ECO:0000313" key="3">
    <source>
        <dbReference type="Proteomes" id="UP000620124"/>
    </source>
</evidence>
<evidence type="ECO:0000256" key="1">
    <source>
        <dbReference type="SAM" id="MobiDB-lite"/>
    </source>
</evidence>
<dbReference type="Proteomes" id="UP000620124">
    <property type="component" value="Unassembled WGS sequence"/>
</dbReference>
<evidence type="ECO:0000313" key="2">
    <source>
        <dbReference type="EMBL" id="KAF7354375.1"/>
    </source>
</evidence>
<sequence>MAQQQVIAGTYQAQQPTATVQMQLGGGNRNALGKSVDGNGKREWSHGLCSCFDECGTCCLACWCPCIAYGKNTQRLNYLTVHGRPDPDAGGCCSGACCGHCVLTHFGMQWILQFMGRGNTRGRYSIEGGGCGDCSGVAIHAVHLPSDVVYSLNVSALVGLYMAVTTALEDTIILFLMISTLCRYYASARCASLPPPLDRVGRNGLRVVGALLQLHISPFLLLTRWDATGACRALLRPRRAPVLSLVLCGCCKSAVSSVHVSRGRGEIVAVDGDGGSCVARPSDAIGRASGGWGDAEVGRNDESGGRGATRMTDGGVVHREQARVRRAGMKGGGQVQVRTAVCGKEAAQFLAFPFTICALSASPGSTLALPHFVSSPGLFVAVLMRRRLPPARLVLSLRGTLPVCSISRLPPSYLTPFARRLEYQYHPRLPPHPRRGCSLALPPRTLAYPQS</sequence>
<name>A0A8H6Y558_9AGAR</name>
<comment type="caution">
    <text evidence="2">The sequence shown here is derived from an EMBL/GenBank/DDBJ whole genome shotgun (WGS) entry which is preliminary data.</text>
</comment>
<feature type="region of interest" description="Disordered" evidence="1">
    <location>
        <begin position="289"/>
        <end position="312"/>
    </location>
</feature>
<dbReference type="OrthoDB" id="1045822at2759"/>
<reference evidence="2" key="1">
    <citation type="submission" date="2020-05" db="EMBL/GenBank/DDBJ databases">
        <title>Mycena genomes resolve the evolution of fungal bioluminescence.</title>
        <authorList>
            <person name="Tsai I.J."/>
        </authorList>
    </citation>
    <scope>NUCLEOTIDE SEQUENCE</scope>
    <source>
        <strain evidence="2">CCC161011</strain>
    </source>
</reference>